<protein>
    <submittedName>
        <fullName evidence="1">Uncharacterized protein</fullName>
    </submittedName>
</protein>
<sequence length="93" mass="10657">MTSKPPRTSNYDKLLQVCLDLHEEYEDHSKPGGYKLGSHDPENARITLYNVENTPAGLATLRKKLDAVKVSYRLVVLEPHRYHSNIHLMDIDV</sequence>
<evidence type="ECO:0000313" key="1">
    <source>
        <dbReference type="EMBL" id="SNR92003.1"/>
    </source>
</evidence>
<organism evidence="1 2">
    <name type="scientific">Hymenobacter mucosus</name>
    <dbReference type="NCBI Taxonomy" id="1411120"/>
    <lineage>
        <taxon>Bacteria</taxon>
        <taxon>Pseudomonadati</taxon>
        <taxon>Bacteroidota</taxon>
        <taxon>Cytophagia</taxon>
        <taxon>Cytophagales</taxon>
        <taxon>Hymenobacteraceae</taxon>
        <taxon>Hymenobacter</taxon>
    </lineage>
</organism>
<proteinExistence type="predicted"/>
<evidence type="ECO:0000313" key="2">
    <source>
        <dbReference type="Proteomes" id="UP000198310"/>
    </source>
</evidence>
<dbReference type="EMBL" id="FZNS01000011">
    <property type="protein sequence ID" value="SNR92003.1"/>
    <property type="molecule type" value="Genomic_DNA"/>
</dbReference>
<dbReference type="RefSeq" id="WP_089333900.1">
    <property type="nucleotide sequence ID" value="NZ_FZNS01000011.1"/>
</dbReference>
<gene>
    <name evidence="1" type="ORF">SAMN06269173_11168</name>
</gene>
<accession>A0A239AAU9</accession>
<name>A0A239AAU9_9BACT</name>
<reference evidence="2" key="1">
    <citation type="submission" date="2017-06" db="EMBL/GenBank/DDBJ databases">
        <authorList>
            <person name="Varghese N."/>
            <person name="Submissions S."/>
        </authorList>
    </citation>
    <scope>NUCLEOTIDE SEQUENCE [LARGE SCALE GENOMIC DNA]</scope>
    <source>
        <strain evidence="2">DSM 28041</strain>
    </source>
</reference>
<keyword evidence="2" id="KW-1185">Reference proteome</keyword>
<dbReference type="Proteomes" id="UP000198310">
    <property type="component" value="Unassembled WGS sequence"/>
</dbReference>
<dbReference type="AlphaFoldDB" id="A0A239AAU9"/>